<evidence type="ECO:0000313" key="2">
    <source>
        <dbReference type="Proteomes" id="UP000027093"/>
    </source>
</evidence>
<dbReference type="STRING" id="926571.NVIE_025890"/>
<sequence length="103" mass="11904">MSFNFVTYCEVCRLDRQFTLYHSEVRVNGQMYMHGTCVVCNNKAVKNMGECIWIKARCPKCNEEITIATFDGDPTENLKRCSTCSYSGLLDVIRVTRGWEPIY</sequence>
<keyword evidence="2" id="KW-1185">Reference proteome</keyword>
<dbReference type="KEGG" id="nvn:NVIE_025890"/>
<reference evidence="1 2" key="1">
    <citation type="journal article" date="2014" name="Int. J. Syst. Evol. Microbiol.">
        <title>Nitrososphaera viennensis gen. nov., sp. nov., an aerobic and mesophilic, ammonia-oxidizing archaeon from soil and a member of the archaeal phylum Thaumarchaeota.</title>
        <authorList>
            <person name="Stieglmeier M."/>
            <person name="Klingl A."/>
            <person name="Alves R.J."/>
            <person name="Rittmann S.K."/>
            <person name="Melcher M."/>
            <person name="Leisch N."/>
            <person name="Schleper C."/>
        </authorList>
    </citation>
    <scope>NUCLEOTIDE SEQUENCE [LARGE SCALE GENOMIC DNA]</scope>
    <source>
        <strain evidence="1">EN76</strain>
    </source>
</reference>
<organism evidence="1 2">
    <name type="scientific">Nitrososphaera viennensis EN76</name>
    <dbReference type="NCBI Taxonomy" id="926571"/>
    <lineage>
        <taxon>Archaea</taxon>
        <taxon>Nitrososphaerota</taxon>
        <taxon>Nitrososphaeria</taxon>
        <taxon>Nitrososphaerales</taxon>
        <taxon>Nitrososphaeraceae</taxon>
        <taxon>Nitrososphaera</taxon>
    </lineage>
</organism>
<accession>A0A060HP04</accession>
<dbReference type="AlphaFoldDB" id="A0A060HP04"/>
<dbReference type="HOGENOM" id="CLU_2257465_0_0_2"/>
<proteinExistence type="predicted"/>
<evidence type="ECO:0000313" key="1">
    <source>
        <dbReference type="EMBL" id="AIC16860.1"/>
    </source>
</evidence>
<dbReference type="Proteomes" id="UP000027093">
    <property type="component" value="Chromosome"/>
</dbReference>
<protein>
    <submittedName>
        <fullName evidence="1">Uncharacterized protein</fullName>
    </submittedName>
</protein>
<gene>
    <name evidence="1" type="ORF">NVIE_025890</name>
</gene>
<name>A0A060HP04_9ARCH</name>
<dbReference type="EMBL" id="CP007536">
    <property type="protein sequence ID" value="AIC16860.1"/>
    <property type="molecule type" value="Genomic_DNA"/>
</dbReference>